<evidence type="ECO:0000256" key="11">
    <source>
        <dbReference type="ARBA" id="ARBA00022729"/>
    </source>
</evidence>
<dbReference type="OrthoDB" id="6019201at2759"/>
<dbReference type="PANTHER" id="PTHR11972">
    <property type="entry name" value="NADPH OXIDASE"/>
    <property type="match status" value="1"/>
</dbReference>
<evidence type="ECO:0000256" key="2">
    <source>
        <dbReference type="ARBA" id="ARBA00004424"/>
    </source>
</evidence>
<dbReference type="Gene3D" id="3.40.50.80">
    <property type="entry name" value="Nucleotide-binding domain of ferredoxin-NADP reductase (FNR) module"/>
    <property type="match status" value="1"/>
</dbReference>
<dbReference type="GO" id="GO:0016175">
    <property type="term" value="F:superoxide-generating NAD(P)H oxidase activity"/>
    <property type="evidence" value="ECO:0007669"/>
    <property type="project" value="TreeGrafter"/>
</dbReference>
<evidence type="ECO:0000313" key="28">
    <source>
        <dbReference type="EMBL" id="NWI91944.1"/>
    </source>
</evidence>
<feature type="chain" id="PRO_5032825600" description="NAD(P)H oxidase (H2O2-forming)" evidence="25">
    <location>
        <begin position="19"/>
        <end position="1534"/>
    </location>
</feature>
<evidence type="ECO:0000256" key="22">
    <source>
        <dbReference type="ARBA" id="ARBA00048762"/>
    </source>
</evidence>
<evidence type="ECO:0000256" key="9">
    <source>
        <dbReference type="ARBA" id="ARBA00022692"/>
    </source>
</evidence>
<evidence type="ECO:0000256" key="23">
    <source>
        <dbReference type="SAM" id="MobiDB-lite"/>
    </source>
</evidence>
<feature type="transmembrane region" description="Helical" evidence="24">
    <location>
        <begin position="581"/>
        <end position="605"/>
    </location>
</feature>
<feature type="domain" description="FAD-binding FR-type" evidence="27">
    <location>
        <begin position="1253"/>
        <end position="1359"/>
    </location>
</feature>
<dbReference type="FunFam" id="2.40.30.10:FF:000043">
    <property type="entry name" value="dual oxidase 1"/>
    <property type="match status" value="1"/>
</dbReference>
<keyword evidence="19" id="KW-0325">Glycoprotein</keyword>
<evidence type="ECO:0000256" key="10">
    <source>
        <dbReference type="ARBA" id="ARBA00022723"/>
    </source>
</evidence>
<dbReference type="InterPro" id="IPR019791">
    <property type="entry name" value="Haem_peroxidase_animal"/>
</dbReference>
<dbReference type="InterPro" id="IPR037120">
    <property type="entry name" value="Haem_peroxidase_sf_animal"/>
</dbReference>
<feature type="transmembrane region" description="Helical" evidence="24">
    <location>
        <begin position="1166"/>
        <end position="1192"/>
    </location>
</feature>
<evidence type="ECO:0000256" key="13">
    <source>
        <dbReference type="ARBA" id="ARBA00022827"/>
    </source>
</evidence>
<feature type="transmembrane region" description="Helical" evidence="24">
    <location>
        <begin position="1075"/>
        <end position="1092"/>
    </location>
</feature>
<evidence type="ECO:0000259" key="27">
    <source>
        <dbReference type="PROSITE" id="PS51384"/>
    </source>
</evidence>
<dbReference type="GO" id="GO:0016324">
    <property type="term" value="C:apical plasma membrane"/>
    <property type="evidence" value="ECO:0007669"/>
    <property type="project" value="UniProtKB-SubCell"/>
</dbReference>
<comment type="caution">
    <text evidence="28">The sequence shown here is derived from an EMBL/GenBank/DDBJ whole genome shotgun (WGS) entry which is preliminary data.</text>
</comment>
<feature type="non-terminal residue" evidence="28">
    <location>
        <position position="1534"/>
    </location>
</feature>
<dbReference type="SFLD" id="SFLDS00052">
    <property type="entry name" value="Ferric_Reductase_Domain"/>
    <property type="match status" value="1"/>
</dbReference>
<evidence type="ECO:0000256" key="6">
    <source>
        <dbReference type="ARBA" id="ARBA00022534"/>
    </source>
</evidence>
<keyword evidence="8" id="KW-0285">Flavoprotein</keyword>
<dbReference type="InterPro" id="IPR013121">
    <property type="entry name" value="Fe_red_NAD-bd_6"/>
</dbReference>
<dbReference type="CDD" id="cd06186">
    <property type="entry name" value="NOX_Duox_like_FAD_NADP"/>
    <property type="match status" value="1"/>
</dbReference>
<comment type="similarity">
    <text evidence="4">In the N-terminal section; belongs to the peroxidase family.</text>
</comment>
<dbReference type="PROSITE" id="PS51384">
    <property type="entry name" value="FAD_FR"/>
    <property type="match status" value="1"/>
</dbReference>
<dbReference type="Gene3D" id="1.10.238.10">
    <property type="entry name" value="EF-hand"/>
    <property type="match status" value="1"/>
</dbReference>
<dbReference type="Proteomes" id="UP000633448">
    <property type="component" value="Unassembled WGS sequence"/>
</dbReference>
<keyword evidence="13" id="KW-0274">FAD</keyword>
<feature type="transmembrane region" description="Helical" evidence="24">
    <location>
        <begin position="1136"/>
        <end position="1154"/>
    </location>
</feature>
<dbReference type="Pfam" id="PF01794">
    <property type="entry name" value="Ferric_reduct"/>
    <property type="match status" value="1"/>
</dbReference>
<dbReference type="Pfam" id="PF08022">
    <property type="entry name" value="FAD_binding_8"/>
    <property type="match status" value="1"/>
</dbReference>
<evidence type="ECO:0000256" key="15">
    <source>
        <dbReference type="ARBA" id="ARBA00022857"/>
    </source>
</evidence>
<evidence type="ECO:0000256" key="20">
    <source>
        <dbReference type="ARBA" id="ARBA00023324"/>
    </source>
</evidence>
<dbReference type="GO" id="GO:0020037">
    <property type="term" value="F:heme binding"/>
    <property type="evidence" value="ECO:0007669"/>
    <property type="project" value="InterPro"/>
</dbReference>
<name>A0A851FJE9_PITSO</name>
<feature type="signal peptide" evidence="25">
    <location>
        <begin position="1"/>
        <end position="18"/>
    </location>
</feature>
<keyword evidence="18 24" id="KW-0472">Membrane</keyword>
<comment type="pathway">
    <text evidence="3">Hormone biosynthesis; thyroid hormone biosynthesis.</text>
</comment>
<dbReference type="InterPro" id="IPR017938">
    <property type="entry name" value="Riboflavin_synthase-like_b-brl"/>
</dbReference>
<keyword evidence="20" id="KW-0376">Hydrogen peroxide</keyword>
<dbReference type="GO" id="GO:0042446">
    <property type="term" value="P:hormone biosynthetic process"/>
    <property type="evidence" value="ECO:0007669"/>
    <property type="project" value="UniProtKB-KW"/>
</dbReference>
<dbReference type="SMART" id="SM00054">
    <property type="entry name" value="EFh"/>
    <property type="match status" value="2"/>
</dbReference>
<dbReference type="InterPro" id="IPR039261">
    <property type="entry name" value="FNR_nucleotide-bd"/>
</dbReference>
<dbReference type="InterPro" id="IPR050369">
    <property type="entry name" value="RBOH/FRE"/>
</dbReference>
<dbReference type="SFLD" id="SFLDG01169">
    <property type="entry name" value="NADPH_oxidase_subgroup_(NOX)"/>
    <property type="match status" value="1"/>
</dbReference>
<dbReference type="PROSITE" id="PS00018">
    <property type="entry name" value="EF_HAND_1"/>
    <property type="match status" value="2"/>
</dbReference>
<feature type="transmembrane region" description="Helical" evidence="24">
    <location>
        <begin position="1024"/>
        <end position="1042"/>
    </location>
</feature>
<proteinExistence type="inferred from homology"/>
<keyword evidence="29" id="KW-1185">Reference proteome</keyword>
<keyword evidence="6" id="KW-0893">Thyroid hormones biosynthesis</keyword>
<keyword evidence="16 24" id="KW-1133">Transmembrane helix</keyword>
<feature type="region of interest" description="Disordered" evidence="23">
    <location>
        <begin position="948"/>
        <end position="969"/>
    </location>
</feature>
<comment type="function">
    <text evidence="1">Generates hydrogen peroxide which is required for the activity of thyroid peroxidase/TPO and lactoperoxidase/LPO. Plays a role in thyroid hormones synthesis and lactoperoxidase-mediated antimicrobial defense at the surface of mucosa. May have its own peroxidase activity through its N-terminal peroxidase-like domain.</text>
</comment>
<gene>
    <name evidence="28" type="primary">Duox2</name>
    <name evidence="28" type="ORF">PITSOR_R06665</name>
</gene>
<evidence type="ECO:0000259" key="26">
    <source>
        <dbReference type="PROSITE" id="PS50222"/>
    </source>
</evidence>
<reference evidence="28" key="1">
    <citation type="submission" date="2019-10" db="EMBL/GenBank/DDBJ databases">
        <title>Bird 10,000 Genomes (B10K) Project - Family phase.</title>
        <authorList>
            <person name="Zhang G."/>
        </authorList>
    </citation>
    <scope>NUCLEOTIDE SEQUENCE</scope>
    <source>
        <strain evidence="28">B10K-DU-002-53</strain>
        <tissue evidence="28">Muscle</tissue>
    </source>
</reference>
<organism evidence="28 29">
    <name type="scientific">Pitta sordida</name>
    <name type="common">Hooded pitta</name>
    <dbReference type="NCBI Taxonomy" id="9163"/>
    <lineage>
        <taxon>Eukaryota</taxon>
        <taxon>Metazoa</taxon>
        <taxon>Chordata</taxon>
        <taxon>Craniata</taxon>
        <taxon>Vertebrata</taxon>
        <taxon>Euteleostomi</taxon>
        <taxon>Archelosauria</taxon>
        <taxon>Archosauria</taxon>
        <taxon>Dinosauria</taxon>
        <taxon>Saurischia</taxon>
        <taxon>Theropoda</taxon>
        <taxon>Coelurosauria</taxon>
        <taxon>Aves</taxon>
        <taxon>Neognathae</taxon>
        <taxon>Neoaves</taxon>
        <taxon>Telluraves</taxon>
        <taxon>Australaves</taxon>
        <taxon>Passeriformes</taxon>
        <taxon>Pittidae</taxon>
        <taxon>Pitta</taxon>
    </lineage>
</organism>
<dbReference type="GO" id="GO:0016174">
    <property type="term" value="F:NAD(P)H oxidase H2O2-forming activity"/>
    <property type="evidence" value="ECO:0007669"/>
    <property type="project" value="UniProtKB-EC"/>
</dbReference>
<dbReference type="FunFam" id="3.40.50.80:FF:000006">
    <property type="entry name" value="Dual oxidase 2"/>
    <property type="match status" value="1"/>
</dbReference>
<evidence type="ECO:0000256" key="17">
    <source>
        <dbReference type="ARBA" id="ARBA00023002"/>
    </source>
</evidence>
<dbReference type="GO" id="GO:0004601">
    <property type="term" value="F:peroxidase activity"/>
    <property type="evidence" value="ECO:0007669"/>
    <property type="project" value="UniProtKB-KW"/>
</dbReference>
<evidence type="ECO:0000256" key="24">
    <source>
        <dbReference type="SAM" id="Phobius"/>
    </source>
</evidence>
<evidence type="ECO:0000256" key="25">
    <source>
        <dbReference type="SAM" id="SignalP"/>
    </source>
</evidence>
<keyword evidence="9 24" id="KW-0812">Transmembrane</keyword>
<dbReference type="Pfam" id="PF08030">
    <property type="entry name" value="NAD_binding_6"/>
    <property type="match status" value="1"/>
</dbReference>
<dbReference type="SUPFAM" id="SSF63380">
    <property type="entry name" value="Riboflavin synthase domain-like"/>
    <property type="match status" value="1"/>
</dbReference>
<dbReference type="GO" id="GO:0043020">
    <property type="term" value="C:NADPH oxidase complex"/>
    <property type="evidence" value="ECO:0007669"/>
    <property type="project" value="TreeGrafter"/>
</dbReference>
<dbReference type="CDD" id="cd00051">
    <property type="entry name" value="EFh"/>
    <property type="match status" value="2"/>
</dbReference>
<dbReference type="Pfam" id="PF13202">
    <property type="entry name" value="EF-hand_5"/>
    <property type="match status" value="1"/>
</dbReference>
<keyword evidence="12" id="KW-0677">Repeat</keyword>
<dbReference type="InterPro" id="IPR011992">
    <property type="entry name" value="EF-hand-dom_pair"/>
</dbReference>
<evidence type="ECO:0000256" key="21">
    <source>
        <dbReference type="ARBA" id="ARBA00047455"/>
    </source>
</evidence>
<evidence type="ECO:0000256" key="18">
    <source>
        <dbReference type="ARBA" id="ARBA00023136"/>
    </source>
</evidence>
<evidence type="ECO:0000256" key="16">
    <source>
        <dbReference type="ARBA" id="ARBA00022989"/>
    </source>
</evidence>
<evidence type="ECO:0000256" key="4">
    <source>
        <dbReference type="ARBA" id="ARBA00005644"/>
    </source>
</evidence>
<dbReference type="InterPro" id="IPR013112">
    <property type="entry name" value="FAD-bd_8"/>
</dbReference>
<dbReference type="SUPFAM" id="SSF48113">
    <property type="entry name" value="Heme-dependent peroxidases"/>
    <property type="match status" value="1"/>
</dbReference>
<dbReference type="PROSITE" id="PS50292">
    <property type="entry name" value="PEROXIDASE_3"/>
    <property type="match status" value="1"/>
</dbReference>
<protein>
    <recommendedName>
        <fullName evidence="5">NAD(P)H oxidase (H2O2-forming)</fullName>
        <ecNumber evidence="5">1.6.3.1</ecNumber>
    </recommendedName>
</protein>
<dbReference type="PANTHER" id="PTHR11972:SF175">
    <property type="entry name" value="NAD(P)H OXIDASE (H2O2-FORMING)"/>
    <property type="match status" value="1"/>
</dbReference>
<keyword evidence="14" id="KW-0106">Calcium</keyword>
<sequence length="1534" mass="175078">MMLSWTVVLLGTWSLGRAQNISWEVQRYDGWYNNLLHHSRGSVGARLLRLLPANYADGVYQALKEPNPRELSNAVARGPSGLPSHRDTTVLAVFFGFHVLLDILETEKPGCPAEFLNIYIPSGDPVFDPAGTGDVVLPFQRIRWAPETGQSPNSPREQINDATGWLDGSSIYGPSHSWSDALRSFSRGQLASGPDRGLPRQTDGRVPMWKALDPSTGQGGPQGIYDLGSAWGNENPFVQAESIAWFRYHNHLATALAQQHPGWSDEDLFQHTRKRVIATFQSIVLYEWLPTLLGTQVPEYKGYQQHLDPSLSPEFVAAAGQFLATMVPPGVYKRDTKCQFQNVSGPSGSFPAVRLCNSYWSRESPGLQQAEDVDNLLLGMSSQIAEREDSIVVEDLQDYWYGPFKYSRTDYVASSIQRGRDLGLPTYNQARERFGLEPLQNWSNLAPHLEPQVLEKVAALYAKDMARLELLPGGMLEANGSLFSTIILEQFLRLRDGDRFWFENIKNGLFSEEEIQEIRNTTFHNILAAVTYANSTDLQPNVFVWRKGDPCPQPQQLTAQRLANCTPMVVLDYFAGSGAGFGIIIVILCCLPLVTLFVAWIVAALRKRDFKKLQKQQRTSMRREVTGDATHAMEWHGPKRDISPVCIQLQADKVLKVLDGRGSVLRSINLKAQQRVEVILSNNKGNKALLLKSPKEYDLVLLFSEEAERSNFIGKLRDHLNESGLDLHLSEMKEQSLMKRAVTQEQRKQILETFFRHLFAQVLEIDKSDAGEFNFESSQKAKSLACELSRTEFAEALGLKAHSMFVESMFSLADKDGNGYISFREFLDILVVFMKGSPEEKSKLMFRMYDIDENGFLSKEEFLRMLRSFIEISNNCLSREQAEQVTESMFQASGFQDRDELTWENFHYMLREYDRELRFTHLCVKGVPEVFKQNLHNCVSFIKKREPKGHSSVSNRTISEEEKDPNLKAMSHYTDREGQDLRKRPGRKGNQYQLHLYTEAQRKKYERNRVQQKIQEFKRFVENYRRHIVCIVLVSAITAGVFAERAYYYAFASPSTGIAQTTFVGIIVSRGSAASISFLYSYILLTMCRNLITVLRETFLNHYIPFDAAVDFHRWIAMAALIFSVLHTAGHVVNVYIFSVTPLSVLSCLFSHVFTNDGSQLPQKYYWWFFQTIPGMTGVLLLVVLAVMYVFATHHFRRVSFQGFWITHHLYVLLYVLVIIHGSYALIQQPRFYIYFIIPALIYCADKLLSLSRKKVEISVVKAELLPSGVTHLQFQRPQDFDYKSGQWVRIACMALGTNEYHPFTLTSAPHEDTLSLHIRAVGPWTTRLRELYSPENLALIGKLPKLYLDGPFGEGHQEWNKFEVSVLVGGGIGVTPFASILKDLVFMSSINSKVLCKKIYFIWVTRTQRQFEWLTDIIREVEESDSNNLVSVHIYITQLAEKFDLRTTMLYVCERHFQKVLNKSLFTGLRSITHFGRPPFVPFFSSLQEVHPEVQKIGVFSCGPPGMTKSVEQACRQMNKKDQTYFAHHYENF</sequence>
<evidence type="ECO:0000256" key="8">
    <source>
        <dbReference type="ARBA" id="ARBA00022630"/>
    </source>
</evidence>
<evidence type="ECO:0000313" key="29">
    <source>
        <dbReference type="Proteomes" id="UP000633448"/>
    </source>
</evidence>
<dbReference type="Pfam" id="PF00036">
    <property type="entry name" value="EF-hand_1"/>
    <property type="match status" value="1"/>
</dbReference>
<keyword evidence="10" id="KW-0479">Metal-binding</keyword>
<dbReference type="GO" id="GO:0006952">
    <property type="term" value="P:defense response"/>
    <property type="evidence" value="ECO:0007669"/>
    <property type="project" value="TreeGrafter"/>
</dbReference>
<evidence type="ECO:0000256" key="12">
    <source>
        <dbReference type="ARBA" id="ARBA00022737"/>
    </source>
</evidence>
<accession>A0A851FJE9</accession>
<dbReference type="EMBL" id="WEKX01015803">
    <property type="protein sequence ID" value="NWI91944.1"/>
    <property type="molecule type" value="Genomic_DNA"/>
</dbReference>
<dbReference type="FunFam" id="1.10.640.10:FF:000004">
    <property type="entry name" value="Dual oxidase 2"/>
    <property type="match status" value="1"/>
</dbReference>
<keyword evidence="17" id="KW-0560">Oxidoreductase</keyword>
<comment type="catalytic activity">
    <reaction evidence="21">
        <text>NADH + O2 + H(+) = H2O2 + NAD(+)</text>
        <dbReference type="Rhea" id="RHEA:11264"/>
        <dbReference type="ChEBI" id="CHEBI:15378"/>
        <dbReference type="ChEBI" id="CHEBI:15379"/>
        <dbReference type="ChEBI" id="CHEBI:16240"/>
        <dbReference type="ChEBI" id="CHEBI:57540"/>
        <dbReference type="ChEBI" id="CHEBI:57945"/>
        <dbReference type="EC" id="1.6.3.1"/>
    </reaction>
</comment>
<dbReference type="CDD" id="cd09820">
    <property type="entry name" value="dual_peroxidase_like"/>
    <property type="match status" value="1"/>
</dbReference>
<feature type="domain" description="EF-hand" evidence="26">
    <location>
        <begin position="837"/>
        <end position="872"/>
    </location>
</feature>
<dbReference type="Pfam" id="PF03098">
    <property type="entry name" value="An_peroxidase"/>
    <property type="match status" value="1"/>
</dbReference>
<dbReference type="EC" id="1.6.3.1" evidence="5"/>
<dbReference type="PRINTS" id="PR00457">
    <property type="entry name" value="ANPEROXIDASE"/>
</dbReference>
<dbReference type="Gene3D" id="2.40.30.10">
    <property type="entry name" value="Translation factors"/>
    <property type="match status" value="1"/>
</dbReference>
<dbReference type="PROSITE" id="PS50222">
    <property type="entry name" value="EF_HAND_2"/>
    <property type="match status" value="2"/>
</dbReference>
<dbReference type="InterPro" id="IPR034821">
    <property type="entry name" value="DUOX_peroxidase"/>
</dbReference>
<feature type="transmembrane region" description="Helical" evidence="24">
    <location>
        <begin position="1204"/>
        <end position="1226"/>
    </location>
</feature>
<dbReference type="GO" id="GO:0042554">
    <property type="term" value="P:superoxide anion generation"/>
    <property type="evidence" value="ECO:0007669"/>
    <property type="project" value="TreeGrafter"/>
</dbReference>
<keyword evidence="7" id="KW-0575">Peroxidase</keyword>
<feature type="non-terminal residue" evidence="28">
    <location>
        <position position="1"/>
    </location>
</feature>
<dbReference type="GO" id="GO:0006979">
    <property type="term" value="P:response to oxidative stress"/>
    <property type="evidence" value="ECO:0007669"/>
    <property type="project" value="InterPro"/>
</dbReference>
<dbReference type="InterPro" id="IPR013130">
    <property type="entry name" value="Fe3_Rdtase_TM_dom"/>
</dbReference>
<evidence type="ECO:0000256" key="5">
    <source>
        <dbReference type="ARBA" id="ARBA00012698"/>
    </source>
</evidence>
<evidence type="ECO:0000256" key="3">
    <source>
        <dbReference type="ARBA" id="ARBA00005197"/>
    </source>
</evidence>
<dbReference type="SUPFAM" id="SSF52343">
    <property type="entry name" value="Ferredoxin reductase-like, C-terminal NADP-linked domain"/>
    <property type="match status" value="1"/>
</dbReference>
<comment type="subcellular location">
    <subcellularLocation>
        <location evidence="2">Apical cell membrane</location>
        <topology evidence="2">Multi-pass membrane protein</topology>
    </subcellularLocation>
</comment>
<dbReference type="InterPro" id="IPR002048">
    <property type="entry name" value="EF_hand_dom"/>
</dbReference>
<keyword evidence="15" id="KW-0521">NADP</keyword>
<dbReference type="GO" id="GO:0042744">
    <property type="term" value="P:hydrogen peroxide catabolic process"/>
    <property type="evidence" value="ECO:0007669"/>
    <property type="project" value="UniProtKB-KW"/>
</dbReference>
<dbReference type="InterPro" id="IPR017927">
    <property type="entry name" value="FAD-bd_FR_type"/>
</dbReference>
<evidence type="ECO:0000256" key="19">
    <source>
        <dbReference type="ARBA" id="ARBA00023180"/>
    </source>
</evidence>
<evidence type="ECO:0000256" key="7">
    <source>
        <dbReference type="ARBA" id="ARBA00022559"/>
    </source>
</evidence>
<dbReference type="Gene3D" id="1.10.640.10">
    <property type="entry name" value="Haem peroxidase domain superfamily, animal type"/>
    <property type="match status" value="1"/>
</dbReference>
<keyword evidence="11 25" id="KW-0732">Signal</keyword>
<comment type="catalytic activity">
    <reaction evidence="22">
        <text>NADPH + O2 + H(+) = H2O2 + NADP(+)</text>
        <dbReference type="Rhea" id="RHEA:11260"/>
        <dbReference type="ChEBI" id="CHEBI:15378"/>
        <dbReference type="ChEBI" id="CHEBI:15379"/>
        <dbReference type="ChEBI" id="CHEBI:16240"/>
        <dbReference type="ChEBI" id="CHEBI:57783"/>
        <dbReference type="ChEBI" id="CHEBI:58349"/>
        <dbReference type="EC" id="1.6.3.1"/>
    </reaction>
</comment>
<dbReference type="GO" id="GO:0005509">
    <property type="term" value="F:calcium ion binding"/>
    <property type="evidence" value="ECO:0007669"/>
    <property type="project" value="InterPro"/>
</dbReference>
<evidence type="ECO:0000256" key="1">
    <source>
        <dbReference type="ARBA" id="ARBA00003796"/>
    </source>
</evidence>
<feature type="domain" description="EF-hand" evidence="26">
    <location>
        <begin position="801"/>
        <end position="836"/>
    </location>
</feature>
<dbReference type="SUPFAM" id="SSF47473">
    <property type="entry name" value="EF-hand"/>
    <property type="match status" value="1"/>
</dbReference>
<dbReference type="GO" id="GO:0006590">
    <property type="term" value="P:thyroid hormone generation"/>
    <property type="evidence" value="ECO:0007669"/>
    <property type="project" value="UniProtKB-UniPathway"/>
</dbReference>
<dbReference type="InterPro" id="IPR010255">
    <property type="entry name" value="Haem_peroxidase_sf"/>
</dbReference>
<dbReference type="UniPathway" id="UPA00194"/>
<dbReference type="SFLD" id="SFLDG01168">
    <property type="entry name" value="Ferric_reductase_subgroup_(FRE"/>
    <property type="match status" value="1"/>
</dbReference>
<evidence type="ECO:0000256" key="14">
    <source>
        <dbReference type="ARBA" id="ARBA00022837"/>
    </source>
</evidence>
<dbReference type="InterPro" id="IPR018247">
    <property type="entry name" value="EF_Hand_1_Ca_BS"/>
</dbReference>